<dbReference type="AlphaFoldDB" id="A0A9X2DT02"/>
<comment type="caution">
    <text evidence="5">The sequence shown here is derived from an EMBL/GenBank/DDBJ whole genome shotgun (WGS) entry which is preliminary data.</text>
</comment>
<sequence length="227" mass="26553">MKLTIDKTKSIHSQVYEGIKEAIISLEFLPGQRLSEKELSAMLDVSRTPIREAFIRLSEKGLLEIYPQRGTFVSYIDIDKVKESLFVRESLECAALRQSIARLNQDDITALRALIAKQKEFQDEKGRETFYYFDEKYHEKLIEMSGYQNVWSVIQAEKLHLDRVRYLSLLATRKTSKLIEEHEEILNAVIAKDVEMAQFQLSKHIKESTVEIIELYKETYTEFFSKS</sequence>
<dbReference type="PRINTS" id="PR00035">
    <property type="entry name" value="HTHGNTR"/>
</dbReference>
<dbReference type="SMART" id="SM00345">
    <property type="entry name" value="HTH_GNTR"/>
    <property type="match status" value="1"/>
</dbReference>
<dbReference type="Pfam" id="PF07729">
    <property type="entry name" value="FCD"/>
    <property type="match status" value="1"/>
</dbReference>
<dbReference type="SUPFAM" id="SSF46785">
    <property type="entry name" value="Winged helix' DNA-binding domain"/>
    <property type="match status" value="1"/>
</dbReference>
<gene>
    <name evidence="5" type="ORF">M3202_12485</name>
</gene>
<dbReference type="PANTHER" id="PTHR43537">
    <property type="entry name" value="TRANSCRIPTIONAL REGULATOR, GNTR FAMILY"/>
    <property type="match status" value="1"/>
</dbReference>
<dbReference type="GO" id="GO:0003700">
    <property type="term" value="F:DNA-binding transcription factor activity"/>
    <property type="evidence" value="ECO:0007669"/>
    <property type="project" value="InterPro"/>
</dbReference>
<dbReference type="InterPro" id="IPR011711">
    <property type="entry name" value="GntR_C"/>
</dbReference>
<dbReference type="InterPro" id="IPR008920">
    <property type="entry name" value="TF_FadR/GntR_C"/>
</dbReference>
<dbReference type="InterPro" id="IPR036390">
    <property type="entry name" value="WH_DNA-bd_sf"/>
</dbReference>
<feature type="domain" description="HTH gntR-type" evidence="4">
    <location>
        <begin position="9"/>
        <end position="76"/>
    </location>
</feature>
<evidence type="ECO:0000256" key="3">
    <source>
        <dbReference type="ARBA" id="ARBA00023163"/>
    </source>
</evidence>
<evidence type="ECO:0000313" key="5">
    <source>
        <dbReference type="EMBL" id="MCM3714897.1"/>
    </source>
</evidence>
<dbReference type="PANTHER" id="PTHR43537:SF5">
    <property type="entry name" value="UXU OPERON TRANSCRIPTIONAL REGULATOR"/>
    <property type="match status" value="1"/>
</dbReference>
<name>A0A9X2DT02_9BACI</name>
<dbReference type="EMBL" id="JAMBOL010000010">
    <property type="protein sequence ID" value="MCM3714897.1"/>
    <property type="molecule type" value="Genomic_DNA"/>
</dbReference>
<protein>
    <submittedName>
        <fullName evidence="5">GntR family transcriptional regulator</fullName>
    </submittedName>
</protein>
<evidence type="ECO:0000259" key="4">
    <source>
        <dbReference type="PROSITE" id="PS50949"/>
    </source>
</evidence>
<keyword evidence="6" id="KW-1185">Reference proteome</keyword>
<keyword evidence="3" id="KW-0804">Transcription</keyword>
<dbReference type="SMART" id="SM00895">
    <property type="entry name" value="FCD"/>
    <property type="match status" value="1"/>
</dbReference>
<reference evidence="5" key="1">
    <citation type="submission" date="2022-05" db="EMBL/GenBank/DDBJ databases">
        <title>Comparative Genomics of Spacecraft Associated Microbes.</title>
        <authorList>
            <person name="Tran M.T."/>
            <person name="Wright A."/>
            <person name="Seuylemezian A."/>
            <person name="Eisen J."/>
            <person name="Coil D."/>
        </authorList>
    </citation>
    <scope>NUCLEOTIDE SEQUENCE</scope>
    <source>
        <strain evidence="5">214.1.1</strain>
    </source>
</reference>
<dbReference type="InterPro" id="IPR000524">
    <property type="entry name" value="Tscrpt_reg_HTH_GntR"/>
</dbReference>
<dbReference type="SUPFAM" id="SSF48008">
    <property type="entry name" value="GntR ligand-binding domain-like"/>
    <property type="match status" value="1"/>
</dbReference>
<dbReference type="InterPro" id="IPR036388">
    <property type="entry name" value="WH-like_DNA-bd_sf"/>
</dbReference>
<dbReference type="Proteomes" id="UP001139179">
    <property type="component" value="Unassembled WGS sequence"/>
</dbReference>
<evidence type="ECO:0000313" key="6">
    <source>
        <dbReference type="Proteomes" id="UP001139179"/>
    </source>
</evidence>
<evidence type="ECO:0000256" key="1">
    <source>
        <dbReference type="ARBA" id="ARBA00023015"/>
    </source>
</evidence>
<dbReference type="Gene3D" id="1.20.120.530">
    <property type="entry name" value="GntR ligand-binding domain-like"/>
    <property type="match status" value="1"/>
</dbReference>
<keyword evidence="1" id="KW-0805">Transcription regulation</keyword>
<dbReference type="RefSeq" id="WP_251223664.1">
    <property type="nucleotide sequence ID" value="NZ_JAMBOL010000010.1"/>
</dbReference>
<dbReference type="GO" id="GO:0003677">
    <property type="term" value="F:DNA binding"/>
    <property type="evidence" value="ECO:0007669"/>
    <property type="project" value="UniProtKB-KW"/>
</dbReference>
<evidence type="ECO:0000256" key="2">
    <source>
        <dbReference type="ARBA" id="ARBA00023125"/>
    </source>
</evidence>
<dbReference type="CDD" id="cd07377">
    <property type="entry name" value="WHTH_GntR"/>
    <property type="match status" value="1"/>
</dbReference>
<dbReference type="Pfam" id="PF00392">
    <property type="entry name" value="GntR"/>
    <property type="match status" value="1"/>
</dbReference>
<organism evidence="5 6">
    <name type="scientific">Halalkalibacter oceani</name>
    <dbReference type="NCBI Taxonomy" id="1653776"/>
    <lineage>
        <taxon>Bacteria</taxon>
        <taxon>Bacillati</taxon>
        <taxon>Bacillota</taxon>
        <taxon>Bacilli</taxon>
        <taxon>Bacillales</taxon>
        <taxon>Bacillaceae</taxon>
        <taxon>Halalkalibacter</taxon>
    </lineage>
</organism>
<dbReference type="Gene3D" id="1.10.10.10">
    <property type="entry name" value="Winged helix-like DNA-binding domain superfamily/Winged helix DNA-binding domain"/>
    <property type="match status" value="1"/>
</dbReference>
<proteinExistence type="predicted"/>
<accession>A0A9X2DT02</accession>
<keyword evidence="2" id="KW-0238">DNA-binding</keyword>
<dbReference type="PROSITE" id="PS50949">
    <property type="entry name" value="HTH_GNTR"/>
    <property type="match status" value="1"/>
</dbReference>